<gene>
    <name evidence="2" type="ORF">VNO77_02370</name>
</gene>
<reference evidence="2 3" key="1">
    <citation type="submission" date="2024-01" db="EMBL/GenBank/DDBJ databases">
        <title>The genomes of 5 underutilized Papilionoideae crops provide insights into root nodulation and disease resistanc.</title>
        <authorList>
            <person name="Jiang F."/>
        </authorList>
    </citation>
    <scope>NUCLEOTIDE SEQUENCE [LARGE SCALE GENOMIC DNA]</scope>
    <source>
        <strain evidence="2">LVBAO_FW01</strain>
        <tissue evidence="2">Leaves</tissue>
    </source>
</reference>
<evidence type="ECO:0000256" key="1">
    <source>
        <dbReference type="SAM" id="MobiDB-lite"/>
    </source>
</evidence>
<feature type="region of interest" description="Disordered" evidence="1">
    <location>
        <begin position="64"/>
        <end position="92"/>
    </location>
</feature>
<evidence type="ECO:0000313" key="2">
    <source>
        <dbReference type="EMBL" id="KAK7360381.1"/>
    </source>
</evidence>
<dbReference type="AlphaFoldDB" id="A0AAN9R622"/>
<dbReference type="EMBL" id="JAYMYQ010000001">
    <property type="protein sequence ID" value="KAK7360381.1"/>
    <property type="molecule type" value="Genomic_DNA"/>
</dbReference>
<keyword evidence="3" id="KW-1185">Reference proteome</keyword>
<proteinExistence type="predicted"/>
<comment type="caution">
    <text evidence="2">The sequence shown here is derived from an EMBL/GenBank/DDBJ whole genome shotgun (WGS) entry which is preliminary data.</text>
</comment>
<protein>
    <submittedName>
        <fullName evidence="2">Uncharacterized protein</fullName>
    </submittedName>
</protein>
<sequence>MNLNWGEGGHYLEYAGSPYAGVHYLHDRFWHEVEPNTSWSIGESPLLLPTFLFVVEVRTRSGEVQEDSWEELPPAKPKNSLKIQLPPQETEPTPLFCSRTSFSSPCASSSTYLFCQNSSGSPALEEFLYPSVTPPFFVRTSSSEMRVAGEAKN</sequence>
<accession>A0AAN9R622</accession>
<dbReference type="Proteomes" id="UP001367508">
    <property type="component" value="Unassembled WGS sequence"/>
</dbReference>
<evidence type="ECO:0000313" key="3">
    <source>
        <dbReference type="Proteomes" id="UP001367508"/>
    </source>
</evidence>
<name>A0AAN9R622_CANGL</name>
<organism evidence="2 3">
    <name type="scientific">Canavalia gladiata</name>
    <name type="common">Sword bean</name>
    <name type="synonym">Dolichos gladiatus</name>
    <dbReference type="NCBI Taxonomy" id="3824"/>
    <lineage>
        <taxon>Eukaryota</taxon>
        <taxon>Viridiplantae</taxon>
        <taxon>Streptophyta</taxon>
        <taxon>Embryophyta</taxon>
        <taxon>Tracheophyta</taxon>
        <taxon>Spermatophyta</taxon>
        <taxon>Magnoliopsida</taxon>
        <taxon>eudicotyledons</taxon>
        <taxon>Gunneridae</taxon>
        <taxon>Pentapetalae</taxon>
        <taxon>rosids</taxon>
        <taxon>fabids</taxon>
        <taxon>Fabales</taxon>
        <taxon>Fabaceae</taxon>
        <taxon>Papilionoideae</taxon>
        <taxon>50 kb inversion clade</taxon>
        <taxon>NPAAA clade</taxon>
        <taxon>indigoferoid/millettioid clade</taxon>
        <taxon>Phaseoleae</taxon>
        <taxon>Canavalia</taxon>
    </lineage>
</organism>